<proteinExistence type="predicted"/>
<dbReference type="Proteomes" id="UP001063166">
    <property type="component" value="Unassembled WGS sequence"/>
</dbReference>
<gene>
    <name evidence="2" type="ORF">LshimejAT787_2200310</name>
</gene>
<keyword evidence="3" id="KW-1185">Reference proteome</keyword>
<sequence>MDVDNEIPHDLLQPPEAPQDQPPPSDPLQRRAVEVEEVLDEDSPDHRWVEDYPGPAGSVYGRSQGTFEKYREKQEERGDPPWYPFESEAEWELARWLMTSGVSQSKIDSFLVRQMHVPSEAV</sequence>
<feature type="region of interest" description="Disordered" evidence="1">
    <location>
        <begin position="1"/>
        <end position="62"/>
    </location>
</feature>
<evidence type="ECO:0000313" key="3">
    <source>
        <dbReference type="Proteomes" id="UP001063166"/>
    </source>
</evidence>
<dbReference type="EMBL" id="BRPK01000022">
    <property type="protein sequence ID" value="GLB45368.1"/>
    <property type="molecule type" value="Genomic_DNA"/>
</dbReference>
<organism evidence="2 3">
    <name type="scientific">Lyophyllum shimeji</name>
    <name type="common">Hon-shimeji</name>
    <name type="synonym">Tricholoma shimeji</name>
    <dbReference type="NCBI Taxonomy" id="47721"/>
    <lineage>
        <taxon>Eukaryota</taxon>
        <taxon>Fungi</taxon>
        <taxon>Dikarya</taxon>
        <taxon>Basidiomycota</taxon>
        <taxon>Agaricomycotina</taxon>
        <taxon>Agaricomycetes</taxon>
        <taxon>Agaricomycetidae</taxon>
        <taxon>Agaricales</taxon>
        <taxon>Tricholomatineae</taxon>
        <taxon>Lyophyllaceae</taxon>
        <taxon>Lyophyllum</taxon>
    </lineage>
</organism>
<evidence type="ECO:0000256" key="1">
    <source>
        <dbReference type="SAM" id="MobiDB-lite"/>
    </source>
</evidence>
<dbReference type="AlphaFoldDB" id="A0A9P3UU90"/>
<feature type="compositionally biased region" description="Pro residues" evidence="1">
    <location>
        <begin position="15"/>
        <end position="26"/>
    </location>
</feature>
<reference evidence="2" key="1">
    <citation type="submission" date="2022-07" db="EMBL/GenBank/DDBJ databases">
        <title>The genome of Lyophyllum shimeji provides insight into the initial evolution of ectomycorrhizal fungal genome.</title>
        <authorList>
            <person name="Kobayashi Y."/>
            <person name="Shibata T."/>
            <person name="Hirakawa H."/>
            <person name="Shigenobu S."/>
            <person name="Nishiyama T."/>
            <person name="Yamada A."/>
            <person name="Hasebe M."/>
            <person name="Kawaguchi M."/>
        </authorList>
    </citation>
    <scope>NUCLEOTIDE SEQUENCE</scope>
    <source>
        <strain evidence="2">AT787</strain>
    </source>
</reference>
<dbReference type="OrthoDB" id="2688393at2759"/>
<name>A0A9P3UU90_LYOSH</name>
<evidence type="ECO:0000313" key="2">
    <source>
        <dbReference type="EMBL" id="GLB45368.1"/>
    </source>
</evidence>
<protein>
    <submittedName>
        <fullName evidence="2">Uncharacterized protein</fullName>
    </submittedName>
</protein>
<accession>A0A9P3UU90</accession>
<comment type="caution">
    <text evidence="2">The sequence shown here is derived from an EMBL/GenBank/DDBJ whole genome shotgun (WGS) entry which is preliminary data.</text>
</comment>